<comment type="caution">
    <text evidence="2">The sequence shown here is derived from an EMBL/GenBank/DDBJ whole genome shotgun (WGS) entry which is preliminary data.</text>
</comment>
<proteinExistence type="predicted"/>
<keyword evidence="3" id="KW-1185">Reference proteome</keyword>
<dbReference type="EMBL" id="JAGIYQ010000017">
    <property type="protein sequence ID" value="MBP0726947.1"/>
    <property type="molecule type" value="Genomic_DNA"/>
</dbReference>
<keyword evidence="1" id="KW-0812">Transmembrane</keyword>
<evidence type="ECO:0000256" key="1">
    <source>
        <dbReference type="SAM" id="Phobius"/>
    </source>
</evidence>
<evidence type="ECO:0000313" key="3">
    <source>
        <dbReference type="Proteomes" id="UP000682134"/>
    </source>
</evidence>
<keyword evidence="1" id="KW-1133">Transmembrane helix</keyword>
<feature type="transmembrane region" description="Helical" evidence="1">
    <location>
        <begin position="5"/>
        <end position="22"/>
    </location>
</feature>
<keyword evidence="1" id="KW-0472">Membrane</keyword>
<accession>A0A940SI64</accession>
<feature type="transmembrane region" description="Helical" evidence="1">
    <location>
        <begin position="42"/>
        <end position="60"/>
    </location>
</feature>
<gene>
    <name evidence="2" type="ORF">J5Y03_17450</name>
</gene>
<dbReference type="AlphaFoldDB" id="A0A940SI64"/>
<sequence>MHLIFTIIGSIVSGWFYGFSWIKIQEGLNNHYLDDYEKEALYKRSILVSFVLGLVFYFIGW</sequence>
<name>A0A940SI64_9BACI</name>
<protein>
    <submittedName>
        <fullName evidence="2">Uncharacterized protein</fullName>
    </submittedName>
</protein>
<organism evidence="2 3">
    <name type="scientific">Gottfriedia endophytica</name>
    <dbReference type="NCBI Taxonomy" id="2820819"/>
    <lineage>
        <taxon>Bacteria</taxon>
        <taxon>Bacillati</taxon>
        <taxon>Bacillota</taxon>
        <taxon>Bacilli</taxon>
        <taxon>Bacillales</taxon>
        <taxon>Bacillaceae</taxon>
        <taxon>Gottfriedia</taxon>
    </lineage>
</organism>
<reference evidence="2" key="1">
    <citation type="submission" date="2021-04" db="EMBL/GenBank/DDBJ databases">
        <title>Genome seq and assembly of Bacillus sp.</title>
        <authorList>
            <person name="Chhetri G."/>
        </authorList>
    </citation>
    <scope>NUCLEOTIDE SEQUENCE</scope>
    <source>
        <strain evidence="2">RG28</strain>
    </source>
</reference>
<dbReference type="RefSeq" id="WP_209407291.1">
    <property type="nucleotide sequence ID" value="NZ_JAGIYQ010000017.1"/>
</dbReference>
<dbReference type="Proteomes" id="UP000682134">
    <property type="component" value="Unassembled WGS sequence"/>
</dbReference>
<evidence type="ECO:0000313" key="2">
    <source>
        <dbReference type="EMBL" id="MBP0726947.1"/>
    </source>
</evidence>